<accession>A0A518GDB5</accession>
<evidence type="ECO:0000313" key="15">
    <source>
        <dbReference type="Proteomes" id="UP000318017"/>
    </source>
</evidence>
<dbReference type="Gene3D" id="1.10.510.10">
    <property type="entry name" value="Transferase(Phosphotransferase) domain 1"/>
    <property type="match status" value="1"/>
</dbReference>
<keyword evidence="12" id="KW-1133">Transmembrane helix</keyword>
<gene>
    <name evidence="14" type="primary">prkC_20</name>
    <name evidence="14" type="ORF">Q31a_49690</name>
</gene>
<evidence type="ECO:0000256" key="1">
    <source>
        <dbReference type="ARBA" id="ARBA00004300"/>
    </source>
</evidence>
<feature type="domain" description="Protein kinase" evidence="13">
    <location>
        <begin position="24"/>
        <end position="335"/>
    </location>
</feature>
<comment type="subcellular location">
    <subcellularLocation>
        <location evidence="1">Cytoplasm</location>
        <location evidence="1">Cytoskeleton</location>
        <location evidence="1">Microtubule organizing center</location>
        <location evidence="1">Centrosome</location>
    </subcellularLocation>
    <subcellularLocation>
        <location evidence="2">Cytoplasm</location>
        <location evidence="2">Cytoskeleton</location>
        <location evidence="2">Spindle pole</location>
    </subcellularLocation>
</comment>
<evidence type="ECO:0000259" key="13">
    <source>
        <dbReference type="PROSITE" id="PS50011"/>
    </source>
</evidence>
<evidence type="ECO:0000256" key="6">
    <source>
        <dbReference type="ARBA" id="ARBA00022679"/>
    </source>
</evidence>
<dbReference type="PROSITE" id="PS00108">
    <property type="entry name" value="PROTEIN_KINASE_ST"/>
    <property type="match status" value="1"/>
</dbReference>
<dbReference type="PANTHER" id="PTHR43289:SF6">
    <property type="entry name" value="SERINE_THREONINE-PROTEIN KINASE NEKL-3"/>
    <property type="match status" value="1"/>
</dbReference>
<proteinExistence type="inferred from homology"/>
<keyword evidence="6 14" id="KW-0808">Transferase</keyword>
<dbReference type="EC" id="2.7.11.1" evidence="4"/>
<dbReference type="PANTHER" id="PTHR43289">
    <property type="entry name" value="MITOGEN-ACTIVATED PROTEIN KINASE KINASE KINASE 20-RELATED"/>
    <property type="match status" value="1"/>
</dbReference>
<dbReference type="InterPro" id="IPR008271">
    <property type="entry name" value="Ser/Thr_kinase_AS"/>
</dbReference>
<dbReference type="GO" id="GO:0005813">
    <property type="term" value="C:centrosome"/>
    <property type="evidence" value="ECO:0007669"/>
    <property type="project" value="UniProtKB-SubCell"/>
</dbReference>
<name>A0A518GDB5_9BACT</name>
<dbReference type="AlphaFoldDB" id="A0A518GDB5"/>
<comment type="similarity">
    <text evidence="3">Belongs to the protein kinase superfamily. NEK Ser/Thr protein kinase family. NIMA subfamily.</text>
</comment>
<dbReference type="OrthoDB" id="6111975at2"/>
<dbReference type="Gene3D" id="3.30.200.20">
    <property type="entry name" value="Phosphorylase Kinase, domain 1"/>
    <property type="match status" value="1"/>
</dbReference>
<reference evidence="14 15" key="1">
    <citation type="submission" date="2019-02" db="EMBL/GenBank/DDBJ databases">
        <title>Deep-cultivation of Planctomycetes and their phenomic and genomic characterization uncovers novel biology.</title>
        <authorList>
            <person name="Wiegand S."/>
            <person name="Jogler M."/>
            <person name="Boedeker C."/>
            <person name="Pinto D."/>
            <person name="Vollmers J."/>
            <person name="Rivas-Marin E."/>
            <person name="Kohn T."/>
            <person name="Peeters S.H."/>
            <person name="Heuer A."/>
            <person name="Rast P."/>
            <person name="Oberbeckmann S."/>
            <person name="Bunk B."/>
            <person name="Jeske O."/>
            <person name="Meyerdierks A."/>
            <person name="Storesund J.E."/>
            <person name="Kallscheuer N."/>
            <person name="Luecker S."/>
            <person name="Lage O.M."/>
            <person name="Pohl T."/>
            <person name="Merkel B.J."/>
            <person name="Hornburger P."/>
            <person name="Mueller R.-W."/>
            <person name="Bruemmer F."/>
            <person name="Labrenz M."/>
            <person name="Spormann A.M."/>
            <person name="Op den Camp H."/>
            <person name="Overmann J."/>
            <person name="Amann R."/>
            <person name="Jetten M.S.M."/>
            <person name="Mascher T."/>
            <person name="Medema M.H."/>
            <person name="Devos D.P."/>
            <person name="Kaster A.-K."/>
            <person name="Ovreas L."/>
            <person name="Rohde M."/>
            <person name="Galperin M.Y."/>
            <person name="Jogler C."/>
        </authorList>
    </citation>
    <scope>NUCLEOTIDE SEQUENCE [LARGE SCALE GENOMIC DNA]</scope>
    <source>
        <strain evidence="14 15">Q31a</strain>
    </source>
</reference>
<dbReference type="RefSeq" id="WP_145082826.1">
    <property type="nucleotide sequence ID" value="NZ_CP036298.1"/>
</dbReference>
<evidence type="ECO:0000313" key="14">
    <source>
        <dbReference type="EMBL" id="QDV26595.1"/>
    </source>
</evidence>
<feature type="transmembrane region" description="Helical" evidence="12">
    <location>
        <begin position="383"/>
        <end position="409"/>
    </location>
</feature>
<keyword evidence="12" id="KW-0812">Transmembrane</keyword>
<dbReference type="InterPro" id="IPR000719">
    <property type="entry name" value="Prot_kinase_dom"/>
</dbReference>
<dbReference type="Proteomes" id="UP000318017">
    <property type="component" value="Chromosome"/>
</dbReference>
<dbReference type="FunFam" id="1.10.510.10:FF:000021">
    <property type="entry name" value="Serine/threonine protein kinase"/>
    <property type="match status" value="1"/>
</dbReference>
<evidence type="ECO:0000256" key="2">
    <source>
        <dbReference type="ARBA" id="ARBA00004647"/>
    </source>
</evidence>
<dbReference type="PROSITE" id="PS00107">
    <property type="entry name" value="PROTEIN_KINASE_ATP"/>
    <property type="match status" value="1"/>
</dbReference>
<keyword evidence="12" id="KW-0472">Membrane</keyword>
<keyword evidence="5" id="KW-0723">Serine/threonine-protein kinase</keyword>
<dbReference type="EMBL" id="CP036298">
    <property type="protein sequence ID" value="QDV26595.1"/>
    <property type="molecule type" value="Genomic_DNA"/>
</dbReference>
<dbReference type="CDD" id="cd14014">
    <property type="entry name" value="STKc_PknB_like"/>
    <property type="match status" value="1"/>
</dbReference>
<sequence>MSSDLPSKNLNAIGPSLGDSIGAYRIERKLGSGGMAEVFYGVHAELNRPAAIKVLRASLAADEVHLQRFMLEARAAAALIHPNIVQVYDVGKDGQYRYIAQEYIPGSNLRQYISSPDAASGSKPLPVQTLIRETVELGLDGTGVSTAAPRAVDSPNPEVPSSPLSAVTDRQLPITETLSILLQVLAALSKSAASGIVHRDIKPENIMLTIDGEVKVADFGLARVLLGDDPQLTRAGTTLGTPMYMSPEQIQEGVVDVRSDLYSLGVTLYHMLCGRPPFLGETPLALAMQHVQAPLPDIRQWRTELPESLVTLVERLLAKSPQDRFSSPMETLEFLRQHRNGDLAVYWPEQTVPLPGAAVRSGTGPMQATMQLEARLRKKRRSLAGLVGMTLLGLVAVTGSFGVGAALAYKQTNLFDTTADDNLPEIDPKGSPAEQYNAALLSPDKNAALFLAVGRYFPPSENDINLYWGSLASLQLARIYSQAPNTRPQAIELLRDITEEPKNVDVIRALAWLELAEIELGQDKSKEAQQAIQEARRIEQGGGVGRRRMRELLSGCIQVMSPELQALWTPQ</sequence>
<organism evidence="14 15">
    <name type="scientific">Aureliella helgolandensis</name>
    <dbReference type="NCBI Taxonomy" id="2527968"/>
    <lineage>
        <taxon>Bacteria</taxon>
        <taxon>Pseudomonadati</taxon>
        <taxon>Planctomycetota</taxon>
        <taxon>Planctomycetia</taxon>
        <taxon>Pirellulales</taxon>
        <taxon>Pirellulaceae</taxon>
        <taxon>Aureliella</taxon>
    </lineage>
</organism>
<dbReference type="InterPro" id="IPR017441">
    <property type="entry name" value="Protein_kinase_ATP_BS"/>
</dbReference>
<keyword evidence="10" id="KW-0963">Cytoplasm</keyword>
<evidence type="ECO:0000256" key="3">
    <source>
        <dbReference type="ARBA" id="ARBA00010886"/>
    </source>
</evidence>
<keyword evidence="8 14" id="KW-0418">Kinase</keyword>
<dbReference type="SUPFAM" id="SSF56112">
    <property type="entry name" value="Protein kinase-like (PK-like)"/>
    <property type="match status" value="1"/>
</dbReference>
<dbReference type="InterPro" id="IPR011009">
    <property type="entry name" value="Kinase-like_dom_sf"/>
</dbReference>
<dbReference type="GO" id="GO:0000922">
    <property type="term" value="C:spindle pole"/>
    <property type="evidence" value="ECO:0007669"/>
    <property type="project" value="UniProtKB-SubCell"/>
</dbReference>
<keyword evidence="9 11" id="KW-0067">ATP-binding</keyword>
<dbReference type="InterPro" id="IPR001245">
    <property type="entry name" value="Ser-Thr/Tyr_kinase_cat_dom"/>
</dbReference>
<dbReference type="GO" id="GO:0005524">
    <property type="term" value="F:ATP binding"/>
    <property type="evidence" value="ECO:0007669"/>
    <property type="project" value="UniProtKB-UniRule"/>
</dbReference>
<evidence type="ECO:0000256" key="8">
    <source>
        <dbReference type="ARBA" id="ARBA00022777"/>
    </source>
</evidence>
<keyword evidence="7 11" id="KW-0547">Nucleotide-binding</keyword>
<dbReference type="PROSITE" id="PS50011">
    <property type="entry name" value="PROTEIN_KINASE_DOM"/>
    <property type="match status" value="1"/>
</dbReference>
<dbReference type="GO" id="GO:0004674">
    <property type="term" value="F:protein serine/threonine kinase activity"/>
    <property type="evidence" value="ECO:0007669"/>
    <property type="project" value="UniProtKB-KW"/>
</dbReference>
<dbReference type="Pfam" id="PF07714">
    <property type="entry name" value="PK_Tyr_Ser-Thr"/>
    <property type="match status" value="1"/>
</dbReference>
<dbReference type="KEGG" id="ahel:Q31a_49690"/>
<evidence type="ECO:0000256" key="12">
    <source>
        <dbReference type="SAM" id="Phobius"/>
    </source>
</evidence>
<protein>
    <recommendedName>
        <fullName evidence="4">non-specific serine/threonine protein kinase</fullName>
        <ecNumber evidence="4">2.7.11.1</ecNumber>
    </recommendedName>
</protein>
<dbReference type="SMART" id="SM00220">
    <property type="entry name" value="S_TKc"/>
    <property type="match status" value="1"/>
</dbReference>
<feature type="binding site" evidence="11">
    <location>
        <position position="53"/>
    </location>
    <ligand>
        <name>ATP</name>
        <dbReference type="ChEBI" id="CHEBI:30616"/>
    </ligand>
</feature>
<evidence type="ECO:0000256" key="4">
    <source>
        <dbReference type="ARBA" id="ARBA00012513"/>
    </source>
</evidence>
<keyword evidence="15" id="KW-1185">Reference proteome</keyword>
<evidence type="ECO:0000256" key="10">
    <source>
        <dbReference type="ARBA" id="ARBA00023212"/>
    </source>
</evidence>
<evidence type="ECO:0000256" key="7">
    <source>
        <dbReference type="ARBA" id="ARBA00022741"/>
    </source>
</evidence>
<evidence type="ECO:0000256" key="9">
    <source>
        <dbReference type="ARBA" id="ARBA00022840"/>
    </source>
</evidence>
<keyword evidence="10" id="KW-0206">Cytoskeleton</keyword>
<evidence type="ECO:0000256" key="11">
    <source>
        <dbReference type="PROSITE-ProRule" id="PRU10141"/>
    </source>
</evidence>
<evidence type="ECO:0000256" key="5">
    <source>
        <dbReference type="ARBA" id="ARBA00022527"/>
    </source>
</evidence>